<name>A0A1W1V3R8_PEPAS</name>
<keyword evidence="3" id="KW-1185">Reference proteome</keyword>
<keyword evidence="1" id="KW-0812">Transmembrane</keyword>
<evidence type="ECO:0000313" key="2">
    <source>
        <dbReference type="EMBL" id="SMB87893.1"/>
    </source>
</evidence>
<gene>
    <name evidence="2" type="ORF">SAMN00017477_1287</name>
</gene>
<feature type="transmembrane region" description="Helical" evidence="1">
    <location>
        <begin position="12"/>
        <end position="36"/>
    </location>
</feature>
<reference evidence="3" key="1">
    <citation type="submission" date="2017-04" db="EMBL/GenBank/DDBJ databases">
        <authorList>
            <person name="Varghese N."/>
            <person name="Submissions S."/>
        </authorList>
    </citation>
    <scope>NUCLEOTIDE SEQUENCE [LARGE SCALE GENOMIC DNA]</scope>
    <source>
        <strain evidence="3">DSM 20463</strain>
    </source>
</reference>
<protein>
    <recommendedName>
        <fullName evidence="4">DUF4181 domain-containing protein</fullName>
    </recommendedName>
</protein>
<keyword evidence="1" id="KW-1133">Transmembrane helix</keyword>
<evidence type="ECO:0008006" key="4">
    <source>
        <dbReference type="Google" id="ProtNLM"/>
    </source>
</evidence>
<dbReference type="RefSeq" id="WP_084230844.1">
    <property type="nucleotide sequence ID" value="NZ_FWWR01000009.1"/>
</dbReference>
<proteinExistence type="predicted"/>
<sequence length="96" mass="11303">MEKFDEAKESYALRGIQIGFGFVSLLFVLFYVSCAIKEHTLIWRESLLAMYLTFMGSEGYAMYKFNNKKFYLVQFIMASILAVILSLATLYWIWLR</sequence>
<dbReference type="EMBL" id="FWWR01000009">
    <property type="protein sequence ID" value="SMB87893.1"/>
    <property type="molecule type" value="Genomic_DNA"/>
</dbReference>
<feature type="transmembrane region" description="Helical" evidence="1">
    <location>
        <begin position="71"/>
        <end position="94"/>
    </location>
</feature>
<dbReference type="STRING" id="573058.SAMN00017477_1287"/>
<dbReference type="OrthoDB" id="9949722at2"/>
<accession>A0A1W1V3R8</accession>
<evidence type="ECO:0000313" key="3">
    <source>
        <dbReference type="Proteomes" id="UP000192368"/>
    </source>
</evidence>
<organism evidence="2 3">
    <name type="scientific">Peptoniphilus asaccharolyticus DSM 20463</name>
    <dbReference type="NCBI Taxonomy" id="573058"/>
    <lineage>
        <taxon>Bacteria</taxon>
        <taxon>Bacillati</taxon>
        <taxon>Bacillota</taxon>
        <taxon>Tissierellia</taxon>
        <taxon>Tissierellales</taxon>
        <taxon>Peptoniphilaceae</taxon>
        <taxon>Peptoniphilus</taxon>
    </lineage>
</organism>
<evidence type="ECO:0000256" key="1">
    <source>
        <dbReference type="SAM" id="Phobius"/>
    </source>
</evidence>
<dbReference type="InterPro" id="IPR045620">
    <property type="entry name" value="DUF6442"/>
</dbReference>
<dbReference type="Proteomes" id="UP000192368">
    <property type="component" value="Unassembled WGS sequence"/>
</dbReference>
<feature type="transmembrane region" description="Helical" evidence="1">
    <location>
        <begin position="48"/>
        <end position="65"/>
    </location>
</feature>
<keyword evidence="1" id="KW-0472">Membrane</keyword>
<dbReference type="AlphaFoldDB" id="A0A1W1V3R8"/>
<dbReference type="Pfam" id="PF20040">
    <property type="entry name" value="DUF6442"/>
    <property type="match status" value="1"/>
</dbReference>